<organism evidence="1 2">
    <name type="scientific">Rhododendron molle</name>
    <name type="common">Chinese azalea</name>
    <name type="synonym">Azalea mollis</name>
    <dbReference type="NCBI Taxonomy" id="49168"/>
    <lineage>
        <taxon>Eukaryota</taxon>
        <taxon>Viridiplantae</taxon>
        <taxon>Streptophyta</taxon>
        <taxon>Embryophyta</taxon>
        <taxon>Tracheophyta</taxon>
        <taxon>Spermatophyta</taxon>
        <taxon>Magnoliopsida</taxon>
        <taxon>eudicotyledons</taxon>
        <taxon>Gunneridae</taxon>
        <taxon>Pentapetalae</taxon>
        <taxon>asterids</taxon>
        <taxon>Ericales</taxon>
        <taxon>Ericaceae</taxon>
        <taxon>Ericoideae</taxon>
        <taxon>Rhodoreae</taxon>
        <taxon>Rhododendron</taxon>
    </lineage>
</organism>
<evidence type="ECO:0000313" key="1">
    <source>
        <dbReference type="EMBL" id="KAI8525319.1"/>
    </source>
</evidence>
<evidence type="ECO:0000313" key="2">
    <source>
        <dbReference type="Proteomes" id="UP001062846"/>
    </source>
</evidence>
<dbReference type="Proteomes" id="UP001062846">
    <property type="component" value="Chromosome 13"/>
</dbReference>
<dbReference type="EMBL" id="CM046400">
    <property type="protein sequence ID" value="KAI8525319.1"/>
    <property type="molecule type" value="Genomic_DNA"/>
</dbReference>
<keyword evidence="2" id="KW-1185">Reference proteome</keyword>
<gene>
    <name evidence="1" type="ORF">RHMOL_Rhmol13G0221300</name>
</gene>
<comment type="caution">
    <text evidence="1">The sequence shown here is derived from an EMBL/GenBank/DDBJ whole genome shotgun (WGS) entry which is preliminary data.</text>
</comment>
<reference evidence="1" key="1">
    <citation type="submission" date="2022-02" db="EMBL/GenBank/DDBJ databases">
        <title>Plant Genome Project.</title>
        <authorList>
            <person name="Zhang R.-G."/>
        </authorList>
    </citation>
    <scope>NUCLEOTIDE SEQUENCE</scope>
    <source>
        <strain evidence="1">AT1</strain>
    </source>
</reference>
<name>A0ACC0LA86_RHOML</name>
<sequence length="592" mass="65557">MEHDLCEAAITGDIDSLHAIIQKDPLTLHKVAGGCFNGAASPLHLATSNNRTHFVKELLRRQPELTEVLDSQLRSALHLASAKGHDEIVETLLNLRPELKLRLTEVLDWQQRSALHLASATGHHQIVKVLVNANPKMCLVRDREGKNPVHVAAMEGQINVLAELVGASPEAARVRVDQNETILHLCVKHKQLGSLKKLLEMIKGCDFVNAKDNDGNTILHLAILYEHFEIAHLLGKGTNEENETIDVNVTNASGHTAMDVILFLGSDKKEANHIEDLLRKANAKRGKDLVAGDWLTNKRESLIIVASLIATMAFQAGVSPPGGVWQDNSDGHRAREAVMAYYYPDSYPFFLRFNTIGLVASLSTILLLMSGLKFRNKATMWVLIVTMWLAITSMAITYSISNVVVTPKKDRASLTNTIKIGVIVWSSVMVLLLVKHTFGLVAFFAKDERKKMKANKRIKNEAPSFRGGKGRGANPPLPLRTIILRYWIVNKCASWTSYYLQKRSAGVSFLFFLGNNGQVADEDDFAEDDEVFARMVPLVSHGLRVCSLGLFVSSCWLLLVLVLLVTGLFSVVVRFSVFVCGDLVGILPFFLF</sequence>
<proteinExistence type="predicted"/>
<accession>A0ACC0LA86</accession>
<protein>
    <submittedName>
        <fullName evidence="1">Uncharacterized protein</fullName>
    </submittedName>
</protein>